<gene>
    <name evidence="3" type="ORF">ASPZODRAFT_149218</name>
</gene>
<feature type="compositionally biased region" description="Low complexity" evidence="2">
    <location>
        <begin position="102"/>
        <end position="117"/>
    </location>
</feature>
<dbReference type="GO" id="GO:0007039">
    <property type="term" value="P:protein catabolic process in the vacuole"/>
    <property type="evidence" value="ECO:0007669"/>
    <property type="project" value="TreeGrafter"/>
</dbReference>
<dbReference type="PANTHER" id="PTHR14534:SF3">
    <property type="entry name" value="GID COMPLEX SUBUNIT 4 HOMOLOG"/>
    <property type="match status" value="1"/>
</dbReference>
<reference evidence="4" key="1">
    <citation type="journal article" date="2017" name="Genome Biol.">
        <title>Comparative genomics reveals high biological diversity and specific adaptations in the industrially and medically important fungal genus Aspergillus.</title>
        <authorList>
            <person name="de Vries R.P."/>
            <person name="Riley R."/>
            <person name="Wiebenga A."/>
            <person name="Aguilar-Osorio G."/>
            <person name="Amillis S."/>
            <person name="Uchima C.A."/>
            <person name="Anderluh G."/>
            <person name="Asadollahi M."/>
            <person name="Askin M."/>
            <person name="Barry K."/>
            <person name="Battaglia E."/>
            <person name="Bayram O."/>
            <person name="Benocci T."/>
            <person name="Braus-Stromeyer S.A."/>
            <person name="Caldana C."/>
            <person name="Canovas D."/>
            <person name="Cerqueira G.C."/>
            <person name="Chen F."/>
            <person name="Chen W."/>
            <person name="Choi C."/>
            <person name="Clum A."/>
            <person name="Dos Santos R.A."/>
            <person name="Damasio A.R."/>
            <person name="Diallinas G."/>
            <person name="Emri T."/>
            <person name="Fekete E."/>
            <person name="Flipphi M."/>
            <person name="Freyberg S."/>
            <person name="Gallo A."/>
            <person name="Gournas C."/>
            <person name="Habgood R."/>
            <person name="Hainaut M."/>
            <person name="Harispe M.L."/>
            <person name="Henrissat B."/>
            <person name="Hilden K.S."/>
            <person name="Hope R."/>
            <person name="Hossain A."/>
            <person name="Karabika E."/>
            <person name="Karaffa L."/>
            <person name="Karanyi Z."/>
            <person name="Krasevec N."/>
            <person name="Kuo A."/>
            <person name="Kusch H."/>
            <person name="LaButti K."/>
            <person name="Lagendijk E.L."/>
            <person name="Lapidus A."/>
            <person name="Levasseur A."/>
            <person name="Lindquist E."/>
            <person name="Lipzen A."/>
            <person name="Logrieco A.F."/>
            <person name="MacCabe A."/>
            <person name="Maekelae M.R."/>
            <person name="Malavazi I."/>
            <person name="Melin P."/>
            <person name="Meyer V."/>
            <person name="Mielnichuk N."/>
            <person name="Miskei M."/>
            <person name="Molnar A.P."/>
            <person name="Mule G."/>
            <person name="Ngan C.Y."/>
            <person name="Orejas M."/>
            <person name="Orosz E."/>
            <person name="Ouedraogo J.P."/>
            <person name="Overkamp K.M."/>
            <person name="Park H.-S."/>
            <person name="Perrone G."/>
            <person name="Piumi F."/>
            <person name="Punt P.J."/>
            <person name="Ram A.F."/>
            <person name="Ramon A."/>
            <person name="Rauscher S."/>
            <person name="Record E."/>
            <person name="Riano-Pachon D.M."/>
            <person name="Robert V."/>
            <person name="Roehrig J."/>
            <person name="Ruller R."/>
            <person name="Salamov A."/>
            <person name="Salih N.S."/>
            <person name="Samson R.A."/>
            <person name="Sandor E."/>
            <person name="Sanguinetti M."/>
            <person name="Schuetze T."/>
            <person name="Sepcic K."/>
            <person name="Shelest E."/>
            <person name="Sherlock G."/>
            <person name="Sophianopoulou V."/>
            <person name="Squina F.M."/>
            <person name="Sun H."/>
            <person name="Susca A."/>
            <person name="Todd R.B."/>
            <person name="Tsang A."/>
            <person name="Unkles S.E."/>
            <person name="van de Wiele N."/>
            <person name="van Rossen-Uffink D."/>
            <person name="Oliveira J.V."/>
            <person name="Vesth T.C."/>
            <person name="Visser J."/>
            <person name="Yu J.-H."/>
            <person name="Zhou M."/>
            <person name="Andersen M.R."/>
            <person name="Archer D.B."/>
            <person name="Baker S.E."/>
            <person name="Benoit I."/>
            <person name="Brakhage A.A."/>
            <person name="Braus G.H."/>
            <person name="Fischer R."/>
            <person name="Frisvad J.C."/>
            <person name="Goldman G.H."/>
            <person name="Houbraken J."/>
            <person name="Oakley B."/>
            <person name="Pocsi I."/>
            <person name="Scazzocchio C."/>
            <person name="Seiboth B."/>
            <person name="vanKuyk P.A."/>
            <person name="Wortman J."/>
            <person name="Dyer P.S."/>
            <person name="Grigoriev I.V."/>
        </authorList>
    </citation>
    <scope>NUCLEOTIDE SEQUENCE [LARGE SCALE GENOMIC DNA]</scope>
    <source>
        <strain evidence="4">CBS 506.65</strain>
    </source>
</reference>
<sequence>MPTPRDHHTLQLAATPTAEDASTRTTCPPETDRFLSWRELEGDVGIGAAADAAAAAAAQETAPSPTAALSASDDGAALSPTQSLEGKPAKPAATPDEEAVARRASPSNESSRSLSPAIPVTAPSTASLLSYEFSNLRLLPNHTSSFLRAGSKFVGTQQSDQQIYNVNVDIKHVDMTESYLCGYLCIQGLTQDHPTLTTFFEGEMIGPKYNFLTRNESWGATEKTDMLHWARFPAWKPLVKHAKRPDFTHRNFAQRDHIFMRWKEYFLVPDHRVKSISGASFDGFYYICFNQVEGTVSGIYFHSQSEKFQQLELKHVKDCGCAPAMEFR</sequence>
<protein>
    <recommendedName>
        <fullName evidence="5">Vesicle-mediated transporter Vid24</fullName>
    </recommendedName>
</protein>
<dbReference type="GeneID" id="34611934"/>
<name>A0A1L9SR81_9EURO</name>
<evidence type="ECO:0000313" key="4">
    <source>
        <dbReference type="Proteomes" id="UP000184188"/>
    </source>
</evidence>
<feature type="region of interest" description="Disordered" evidence="2">
    <location>
        <begin position="1"/>
        <end position="30"/>
    </location>
</feature>
<evidence type="ECO:0000256" key="1">
    <source>
        <dbReference type="ARBA" id="ARBA00061469"/>
    </source>
</evidence>
<organism evidence="3 4">
    <name type="scientific">Penicilliopsis zonata CBS 506.65</name>
    <dbReference type="NCBI Taxonomy" id="1073090"/>
    <lineage>
        <taxon>Eukaryota</taxon>
        <taxon>Fungi</taxon>
        <taxon>Dikarya</taxon>
        <taxon>Ascomycota</taxon>
        <taxon>Pezizomycotina</taxon>
        <taxon>Eurotiomycetes</taxon>
        <taxon>Eurotiomycetidae</taxon>
        <taxon>Eurotiales</taxon>
        <taxon>Aspergillaceae</taxon>
        <taxon>Penicilliopsis</taxon>
    </lineage>
</organism>
<dbReference type="Proteomes" id="UP000184188">
    <property type="component" value="Unassembled WGS sequence"/>
</dbReference>
<dbReference type="STRING" id="1073090.A0A1L9SR81"/>
<dbReference type="GO" id="GO:0045721">
    <property type="term" value="P:negative regulation of gluconeogenesis"/>
    <property type="evidence" value="ECO:0007669"/>
    <property type="project" value="TreeGrafter"/>
</dbReference>
<feature type="compositionally biased region" description="Low complexity" evidence="2">
    <location>
        <begin position="56"/>
        <end position="79"/>
    </location>
</feature>
<feature type="region of interest" description="Disordered" evidence="2">
    <location>
        <begin position="56"/>
        <end position="119"/>
    </location>
</feature>
<dbReference type="InterPro" id="IPR018618">
    <property type="entry name" value="GID4/10-like"/>
</dbReference>
<dbReference type="OrthoDB" id="62at2759"/>
<evidence type="ECO:0000256" key="2">
    <source>
        <dbReference type="SAM" id="MobiDB-lite"/>
    </source>
</evidence>
<dbReference type="PANTHER" id="PTHR14534">
    <property type="entry name" value="VACUOLAR IMPORT AND DEGRADATION PROTEIN 24"/>
    <property type="match status" value="1"/>
</dbReference>
<keyword evidence="4" id="KW-1185">Reference proteome</keyword>
<dbReference type="GO" id="GO:0006623">
    <property type="term" value="P:protein targeting to vacuole"/>
    <property type="evidence" value="ECO:0007669"/>
    <property type="project" value="TreeGrafter"/>
</dbReference>
<evidence type="ECO:0000313" key="3">
    <source>
        <dbReference type="EMBL" id="OJJ49732.1"/>
    </source>
</evidence>
<accession>A0A1L9SR81</accession>
<proteinExistence type="inferred from homology"/>
<evidence type="ECO:0008006" key="5">
    <source>
        <dbReference type="Google" id="ProtNLM"/>
    </source>
</evidence>
<dbReference type="EMBL" id="KV878337">
    <property type="protein sequence ID" value="OJJ49732.1"/>
    <property type="molecule type" value="Genomic_DNA"/>
</dbReference>
<dbReference type="GO" id="GO:0034657">
    <property type="term" value="C:GID complex"/>
    <property type="evidence" value="ECO:0007669"/>
    <property type="project" value="TreeGrafter"/>
</dbReference>
<dbReference type="AlphaFoldDB" id="A0A1L9SR81"/>
<comment type="similarity">
    <text evidence="1">Belongs to the GID4/VID24 family.</text>
</comment>
<dbReference type="GO" id="GO:0005773">
    <property type="term" value="C:vacuole"/>
    <property type="evidence" value="ECO:0007669"/>
    <property type="project" value="GOC"/>
</dbReference>
<dbReference type="RefSeq" id="XP_022584242.1">
    <property type="nucleotide sequence ID" value="XM_022725469.1"/>
</dbReference>
<dbReference type="GO" id="GO:0043161">
    <property type="term" value="P:proteasome-mediated ubiquitin-dependent protein catabolic process"/>
    <property type="evidence" value="ECO:0007669"/>
    <property type="project" value="TreeGrafter"/>
</dbReference>
<dbReference type="VEuPathDB" id="FungiDB:ASPZODRAFT_149218"/>
<dbReference type="Pfam" id="PF09783">
    <property type="entry name" value="Vac_ImportDeg"/>
    <property type="match status" value="1"/>
</dbReference>